<organism evidence="3 4">
    <name type="scientific">Ganoderma sinense ZZ0214-1</name>
    <dbReference type="NCBI Taxonomy" id="1077348"/>
    <lineage>
        <taxon>Eukaryota</taxon>
        <taxon>Fungi</taxon>
        <taxon>Dikarya</taxon>
        <taxon>Basidiomycota</taxon>
        <taxon>Agaricomycotina</taxon>
        <taxon>Agaricomycetes</taxon>
        <taxon>Polyporales</taxon>
        <taxon>Polyporaceae</taxon>
        <taxon>Ganoderma</taxon>
    </lineage>
</organism>
<dbReference type="Proteomes" id="UP000230002">
    <property type="component" value="Unassembled WGS sequence"/>
</dbReference>
<keyword evidence="1" id="KW-0659">Purine metabolism</keyword>
<dbReference type="Pfam" id="PF09349">
    <property type="entry name" value="OHCU_decarbox"/>
    <property type="match status" value="1"/>
</dbReference>
<feature type="domain" description="Oxo-4-hydroxy-4-carboxy-5-ureidoimidazoline decarboxylase" evidence="2">
    <location>
        <begin position="49"/>
        <end position="176"/>
    </location>
</feature>
<comment type="caution">
    <text evidence="3">The sequence shown here is derived from an EMBL/GenBank/DDBJ whole genome shotgun (WGS) entry which is preliminary data.</text>
</comment>
<evidence type="ECO:0000256" key="1">
    <source>
        <dbReference type="ARBA" id="ARBA00022631"/>
    </source>
</evidence>
<accession>A0A2G8RU02</accession>
<dbReference type="EMBL" id="AYKW01000056">
    <property type="protein sequence ID" value="PIL24997.1"/>
    <property type="molecule type" value="Genomic_DNA"/>
</dbReference>
<name>A0A2G8RU02_9APHY</name>
<dbReference type="SUPFAM" id="SSF158694">
    <property type="entry name" value="UraD-Like"/>
    <property type="match status" value="1"/>
</dbReference>
<keyword evidence="4" id="KW-1185">Reference proteome</keyword>
<dbReference type="InterPro" id="IPR036778">
    <property type="entry name" value="OHCU_decarboxylase_sf"/>
</dbReference>
<dbReference type="AlphaFoldDB" id="A0A2G8RU02"/>
<dbReference type="InterPro" id="IPR018020">
    <property type="entry name" value="OHCU_decarboxylase"/>
</dbReference>
<dbReference type="PANTHER" id="PTHR37987">
    <property type="entry name" value="CHROMOSOME 9, WHOLE GENOME SHOTGUN SEQUENCE"/>
    <property type="match status" value="1"/>
</dbReference>
<reference evidence="3 4" key="1">
    <citation type="journal article" date="2015" name="Sci. Rep.">
        <title>Chromosome-level genome map provides insights into diverse defense mechanisms in the medicinal fungus Ganoderma sinense.</title>
        <authorList>
            <person name="Zhu Y."/>
            <person name="Xu J."/>
            <person name="Sun C."/>
            <person name="Zhou S."/>
            <person name="Xu H."/>
            <person name="Nelson D.R."/>
            <person name="Qian J."/>
            <person name="Song J."/>
            <person name="Luo H."/>
            <person name="Xiang L."/>
            <person name="Li Y."/>
            <person name="Xu Z."/>
            <person name="Ji A."/>
            <person name="Wang L."/>
            <person name="Lu S."/>
            <person name="Hayward A."/>
            <person name="Sun W."/>
            <person name="Li X."/>
            <person name="Schwartz D.C."/>
            <person name="Wang Y."/>
            <person name="Chen S."/>
        </authorList>
    </citation>
    <scope>NUCLEOTIDE SEQUENCE [LARGE SCALE GENOMIC DNA]</scope>
    <source>
        <strain evidence="3 4">ZZ0214-1</strain>
    </source>
</reference>
<gene>
    <name evidence="3" type="ORF">GSI_12885</name>
</gene>
<evidence type="ECO:0000259" key="2">
    <source>
        <dbReference type="Pfam" id="PF09349"/>
    </source>
</evidence>
<dbReference type="PANTHER" id="PTHR37987:SF1">
    <property type="entry name" value="OXO-4-HYDROXY-4-CARBOXY-5-UREIDOIMIDAZOLINE DECARBOXYLASE DOMAIN-CONTAINING PROTEIN"/>
    <property type="match status" value="1"/>
</dbReference>
<proteinExistence type="predicted"/>
<evidence type="ECO:0000313" key="3">
    <source>
        <dbReference type="EMBL" id="PIL24997.1"/>
    </source>
</evidence>
<dbReference type="Gene3D" id="1.10.3330.10">
    <property type="entry name" value="Oxo-4-hydroxy-4-carboxy-5-ureidoimidazoline decarboxylase"/>
    <property type="match status" value="1"/>
</dbReference>
<dbReference type="OrthoDB" id="5398391at2759"/>
<dbReference type="GO" id="GO:0006144">
    <property type="term" value="P:purine nucleobase metabolic process"/>
    <property type="evidence" value="ECO:0007669"/>
    <property type="project" value="UniProtKB-KW"/>
</dbReference>
<sequence>MPAMRSWIHSVKPLGSFGTTHPSGTVDHALPPLAEAITDTSTDKDGPLANALALLFEPSPVLYNDLVPGVASRIQSTHLILSYFDLIDASLSVISAWNDDLKVQFIAGHPRIGEVKGLSKLSEQEQTAKMTPPDVLARLAHLNAIYERTYPGLVYITFVNGRSRAEIKDELEDKLSLEHTGSADEPSMASVVSVEAGSEEWKGELERAVSDVGKIAKSRLRSLGVEDPEGECSALIDTLA</sequence>
<evidence type="ECO:0000313" key="4">
    <source>
        <dbReference type="Proteomes" id="UP000230002"/>
    </source>
</evidence>
<protein>
    <recommendedName>
        <fullName evidence="2">Oxo-4-hydroxy-4-carboxy-5-ureidoimidazoline decarboxylase domain-containing protein</fullName>
    </recommendedName>
</protein>